<dbReference type="AlphaFoldDB" id="A0A3B0W155"/>
<dbReference type="EMBL" id="UOFC01000088">
    <property type="protein sequence ID" value="VAW46143.1"/>
    <property type="molecule type" value="Genomic_DNA"/>
</dbReference>
<dbReference type="InterPro" id="IPR030999">
    <property type="entry name" value="Thiosulf_SoxX"/>
</dbReference>
<dbReference type="PROSITE" id="PS51007">
    <property type="entry name" value="CYTC"/>
    <property type="match status" value="1"/>
</dbReference>
<dbReference type="SUPFAM" id="SSF46626">
    <property type="entry name" value="Cytochrome c"/>
    <property type="match status" value="1"/>
</dbReference>
<dbReference type="Gene3D" id="1.10.760.10">
    <property type="entry name" value="Cytochrome c-like domain"/>
    <property type="match status" value="1"/>
</dbReference>
<evidence type="ECO:0000256" key="2">
    <source>
        <dbReference type="ARBA" id="ARBA00022723"/>
    </source>
</evidence>
<reference evidence="5" key="1">
    <citation type="submission" date="2018-06" db="EMBL/GenBank/DDBJ databases">
        <authorList>
            <person name="Zhirakovskaya E."/>
        </authorList>
    </citation>
    <scope>NUCLEOTIDE SEQUENCE</scope>
</reference>
<evidence type="ECO:0000256" key="1">
    <source>
        <dbReference type="ARBA" id="ARBA00022617"/>
    </source>
</evidence>
<evidence type="ECO:0000256" key="3">
    <source>
        <dbReference type="ARBA" id="ARBA00023004"/>
    </source>
</evidence>
<evidence type="ECO:0000259" key="4">
    <source>
        <dbReference type="PROSITE" id="PS51007"/>
    </source>
</evidence>
<feature type="domain" description="Cytochrome c" evidence="4">
    <location>
        <begin position="33"/>
        <end position="124"/>
    </location>
</feature>
<proteinExistence type="predicted"/>
<gene>
    <name evidence="5" type="ORF">MNBD_GAMMA03-778</name>
</gene>
<sequence>MSSKINHLLTALAISGVIISTPLTVTAAESSGATIEEGKKLAFARSKGNCLACHAIKGGSMPGNIGPALIAMQLRYPDKQKLIDKIWGTSKSQTIPNSIMPPFGRHGILTDSEINTITDFIYTL</sequence>
<keyword evidence="3" id="KW-0408">Iron</keyword>
<dbReference type="GO" id="GO:0009055">
    <property type="term" value="F:electron transfer activity"/>
    <property type="evidence" value="ECO:0007669"/>
    <property type="project" value="InterPro"/>
</dbReference>
<evidence type="ECO:0000313" key="5">
    <source>
        <dbReference type="EMBL" id="VAW46143.1"/>
    </source>
</evidence>
<dbReference type="InterPro" id="IPR036909">
    <property type="entry name" value="Cyt_c-like_dom_sf"/>
</dbReference>
<keyword evidence="1" id="KW-0349">Heme</keyword>
<dbReference type="NCBIfam" id="TIGR04485">
    <property type="entry name" value="thiosulf_SoxX"/>
    <property type="match status" value="1"/>
</dbReference>
<name>A0A3B0W155_9ZZZZ</name>
<dbReference type="GO" id="GO:0020037">
    <property type="term" value="F:heme binding"/>
    <property type="evidence" value="ECO:0007669"/>
    <property type="project" value="InterPro"/>
</dbReference>
<keyword evidence="2" id="KW-0479">Metal-binding</keyword>
<dbReference type="InterPro" id="IPR009056">
    <property type="entry name" value="Cyt_c-like_dom"/>
</dbReference>
<accession>A0A3B0W155</accession>
<protein>
    <submittedName>
        <fullName evidence="5">Sulfur oxidation protein SoxX</fullName>
    </submittedName>
</protein>
<organism evidence="5">
    <name type="scientific">hydrothermal vent metagenome</name>
    <dbReference type="NCBI Taxonomy" id="652676"/>
    <lineage>
        <taxon>unclassified sequences</taxon>
        <taxon>metagenomes</taxon>
        <taxon>ecological metagenomes</taxon>
    </lineage>
</organism>
<dbReference type="Pfam" id="PF00034">
    <property type="entry name" value="Cytochrom_C"/>
    <property type="match status" value="1"/>
</dbReference>
<dbReference type="GO" id="GO:0046872">
    <property type="term" value="F:metal ion binding"/>
    <property type="evidence" value="ECO:0007669"/>
    <property type="project" value="UniProtKB-KW"/>
</dbReference>